<proteinExistence type="inferred from homology"/>
<dbReference type="InterPro" id="IPR016130">
    <property type="entry name" value="Tyr_Pase_AS"/>
</dbReference>
<dbReference type="RefSeq" id="WP_154524291.1">
    <property type="nucleotide sequence ID" value="NZ_VULZ01000004.1"/>
</dbReference>
<dbReference type="GO" id="GO:0004721">
    <property type="term" value="F:phosphoprotein phosphatase activity"/>
    <property type="evidence" value="ECO:0007669"/>
    <property type="project" value="InterPro"/>
</dbReference>
<dbReference type="Proteomes" id="UP000481852">
    <property type="component" value="Unassembled WGS sequence"/>
</dbReference>
<organism evidence="2 3">
    <name type="scientific">Porcincola intestinalis</name>
    <dbReference type="NCBI Taxonomy" id="2606632"/>
    <lineage>
        <taxon>Bacteria</taxon>
        <taxon>Bacillati</taxon>
        <taxon>Bacillota</taxon>
        <taxon>Clostridia</taxon>
        <taxon>Lachnospirales</taxon>
        <taxon>Lachnospiraceae</taxon>
        <taxon>Porcincola</taxon>
    </lineage>
</organism>
<dbReference type="Gene3D" id="3.90.190.10">
    <property type="entry name" value="Protein tyrosine phosphatase superfamily"/>
    <property type="match status" value="1"/>
</dbReference>
<gene>
    <name evidence="2" type="ORF">FYJ35_05335</name>
</gene>
<protein>
    <submittedName>
        <fullName evidence="2">Tyrosine-protein phosphatase</fullName>
    </submittedName>
</protein>
<reference evidence="2 3" key="1">
    <citation type="submission" date="2019-08" db="EMBL/GenBank/DDBJ databases">
        <title>In-depth cultivation of the pig gut microbiome towards novel bacterial diversity and tailored functional studies.</title>
        <authorList>
            <person name="Wylensek D."/>
            <person name="Hitch T.C.A."/>
            <person name="Clavel T."/>
        </authorList>
    </citation>
    <scope>NUCLEOTIDE SEQUENCE [LARGE SCALE GENOMIC DNA]</scope>
    <source>
        <strain evidence="2 3">Oil+RF-744-WCA-WT-11</strain>
    </source>
</reference>
<dbReference type="Pfam" id="PF13350">
    <property type="entry name" value="Y_phosphatase3"/>
    <property type="match status" value="1"/>
</dbReference>
<dbReference type="SUPFAM" id="SSF52799">
    <property type="entry name" value="(Phosphotyrosine protein) phosphatases II"/>
    <property type="match status" value="1"/>
</dbReference>
<dbReference type="AlphaFoldDB" id="A0A6L5X225"/>
<dbReference type="EMBL" id="VULZ01000004">
    <property type="protein sequence ID" value="MSS14469.1"/>
    <property type="molecule type" value="Genomic_DNA"/>
</dbReference>
<dbReference type="InterPro" id="IPR029021">
    <property type="entry name" value="Prot-tyrosine_phosphatase-like"/>
</dbReference>
<evidence type="ECO:0000313" key="2">
    <source>
        <dbReference type="EMBL" id="MSS14469.1"/>
    </source>
</evidence>
<sequence length="270" mass="30744">MSELLDQSEIQQASERNPFPVRDEINFRDLGGYRSSDGRTIRRGCFYRSGGLYKMNAQELAFLKSLRIRTLLDLRTKEEAAKKPDPVLPGVTILQHSGVVSAGGEEIDFSPAGMKLLGEAGLTQIENMHRYYQMMPFHNEAFHILMQEVISGNVPVLFHCATGKDRTGVSAMILLLLLGVPEQTVLQDYLLSNYYRRDVIRRHMEEDQAVIRQHPEREALLQLQHGVSPKIGLEILETIRKTCGGYEGYFEKEYGLGQAEVEKVRERYLV</sequence>
<dbReference type="PROSITE" id="PS00383">
    <property type="entry name" value="TYR_PHOSPHATASE_1"/>
    <property type="match status" value="1"/>
</dbReference>
<name>A0A6L5X225_9FIRM</name>
<dbReference type="PANTHER" id="PTHR31126">
    <property type="entry name" value="TYROSINE-PROTEIN PHOSPHATASE"/>
    <property type="match status" value="1"/>
</dbReference>
<comment type="caution">
    <text evidence="2">The sequence shown here is derived from an EMBL/GenBank/DDBJ whole genome shotgun (WGS) entry which is preliminary data.</text>
</comment>
<keyword evidence="3" id="KW-1185">Reference proteome</keyword>
<dbReference type="PANTHER" id="PTHR31126:SF1">
    <property type="entry name" value="TYROSINE SPECIFIC PROTEIN PHOSPHATASES DOMAIN-CONTAINING PROTEIN"/>
    <property type="match status" value="1"/>
</dbReference>
<dbReference type="InterPro" id="IPR026893">
    <property type="entry name" value="Tyr/Ser_Pase_IphP-type"/>
</dbReference>
<evidence type="ECO:0000256" key="1">
    <source>
        <dbReference type="ARBA" id="ARBA00009580"/>
    </source>
</evidence>
<accession>A0A6L5X225</accession>
<evidence type="ECO:0000313" key="3">
    <source>
        <dbReference type="Proteomes" id="UP000481852"/>
    </source>
</evidence>
<comment type="similarity">
    <text evidence="1">Belongs to the protein-tyrosine phosphatase family.</text>
</comment>